<reference evidence="3" key="2">
    <citation type="submission" date="2025-08" db="UniProtKB">
        <authorList>
            <consortium name="RefSeq"/>
        </authorList>
    </citation>
    <scope>IDENTIFICATION</scope>
    <source>
        <strain evidence="3">S238N-H82</strain>
        <tissue evidence="3">Testes</tissue>
    </source>
</reference>
<organism evidence="2 3">
    <name type="scientific">Branchiostoma floridae</name>
    <name type="common">Florida lancelet</name>
    <name type="synonym">Amphioxus</name>
    <dbReference type="NCBI Taxonomy" id="7739"/>
    <lineage>
        <taxon>Eukaryota</taxon>
        <taxon>Metazoa</taxon>
        <taxon>Chordata</taxon>
        <taxon>Cephalochordata</taxon>
        <taxon>Leptocardii</taxon>
        <taxon>Amphioxiformes</taxon>
        <taxon>Branchiostomatidae</taxon>
        <taxon>Branchiostoma</taxon>
    </lineage>
</organism>
<evidence type="ECO:0000313" key="2">
    <source>
        <dbReference type="Proteomes" id="UP000001554"/>
    </source>
</evidence>
<evidence type="ECO:0000313" key="3">
    <source>
        <dbReference type="RefSeq" id="XP_035696684.1"/>
    </source>
</evidence>
<feature type="signal peptide" evidence="1">
    <location>
        <begin position="1"/>
        <end position="25"/>
    </location>
</feature>
<accession>A0A9J7M9U1</accession>
<dbReference type="AlphaFoldDB" id="A0A9J7M9U1"/>
<protein>
    <submittedName>
        <fullName evidence="3">Uncharacterized protein LOC118430082</fullName>
    </submittedName>
</protein>
<keyword evidence="1" id="KW-0732">Signal</keyword>
<dbReference type="RefSeq" id="XP_035696684.1">
    <property type="nucleotide sequence ID" value="XM_035840791.1"/>
</dbReference>
<dbReference type="KEGG" id="bfo:118430082"/>
<feature type="chain" id="PRO_5039914604" evidence="1">
    <location>
        <begin position="26"/>
        <end position="382"/>
    </location>
</feature>
<dbReference type="GeneID" id="118430082"/>
<dbReference type="Proteomes" id="UP000001554">
    <property type="component" value="Chromosome 14"/>
</dbReference>
<sequence>MNVIKGQLVLWGVLIISMRIGNTFACQSIVNCESYAPCSGQMVSRCTRCIYYRGGDKKAYRLSADGRSCTKLCSWRPDSTFCYPGRCADGTPSSCTCAPRFAGNNCLTISAPPVMYYCMGKLKRMVNGLEKGTIEAPCTDSMTSPSIWTNIGSSINSQLQFEAEWETSFQGPSATDWPRHYYIDDHGIGVISASVDWWLQRGGTRVSSGTMPCLDGGISRDNPKSSLHDCLKSTMMTSTPLHGDSFYFTTKSRNGGYVRIRNYDGTSSYTVNPPVYFTGREIGHTAHFTFDFESPYHCSVSGGCTDNMLDRGPAITKNGHLNLRWSGWRDDDAGLGEYEYEVFLLAPFGDELQERYPAITGGRVAPDVKGWNVTLNETGKIS</sequence>
<dbReference type="OrthoDB" id="6141295at2759"/>
<evidence type="ECO:0000256" key="1">
    <source>
        <dbReference type="SAM" id="SignalP"/>
    </source>
</evidence>
<gene>
    <name evidence="3" type="primary">LOC118430082</name>
</gene>
<reference evidence="2" key="1">
    <citation type="journal article" date="2020" name="Nat. Ecol. Evol.">
        <title>Deeply conserved synteny resolves early events in vertebrate evolution.</title>
        <authorList>
            <person name="Simakov O."/>
            <person name="Marletaz F."/>
            <person name="Yue J.X."/>
            <person name="O'Connell B."/>
            <person name="Jenkins J."/>
            <person name="Brandt A."/>
            <person name="Calef R."/>
            <person name="Tung C.H."/>
            <person name="Huang T.K."/>
            <person name="Schmutz J."/>
            <person name="Satoh N."/>
            <person name="Yu J.K."/>
            <person name="Putnam N.H."/>
            <person name="Green R.E."/>
            <person name="Rokhsar D.S."/>
        </authorList>
    </citation>
    <scope>NUCLEOTIDE SEQUENCE [LARGE SCALE GENOMIC DNA]</scope>
    <source>
        <strain evidence="2">S238N-H82</strain>
    </source>
</reference>
<keyword evidence="2" id="KW-1185">Reference proteome</keyword>
<name>A0A9J7M9U1_BRAFL</name>
<proteinExistence type="predicted"/>